<dbReference type="AlphaFoldDB" id="A0A376AF12"/>
<keyword evidence="3" id="KW-1185">Reference proteome</keyword>
<evidence type="ECO:0000313" key="2">
    <source>
        <dbReference type="EMBL" id="SSC66385.1"/>
    </source>
</evidence>
<dbReference type="EMBL" id="UEYP01000002">
    <property type="protein sequence ID" value="SSC66385.1"/>
    <property type="molecule type" value="Genomic_DNA"/>
</dbReference>
<keyword evidence="1" id="KW-0472">Membrane</keyword>
<reference evidence="3" key="1">
    <citation type="submission" date="2018-07" db="EMBL/GenBank/DDBJ databases">
        <authorList>
            <person name="Peiro R."/>
            <person name="Begona"/>
            <person name="Cbmso G."/>
            <person name="Lopez M."/>
            <person name="Gonzalez S."/>
        </authorList>
    </citation>
    <scope>NUCLEOTIDE SEQUENCE [LARGE SCALE GENOMIC DNA]</scope>
</reference>
<organism evidence="2 3">
    <name type="scientific">Ciceribacter selenitireducens ATCC BAA-1503</name>
    <dbReference type="NCBI Taxonomy" id="1336235"/>
    <lineage>
        <taxon>Bacteria</taxon>
        <taxon>Pseudomonadati</taxon>
        <taxon>Pseudomonadota</taxon>
        <taxon>Alphaproteobacteria</taxon>
        <taxon>Hyphomicrobiales</taxon>
        <taxon>Rhizobiaceae</taxon>
        <taxon>Ciceribacter</taxon>
    </lineage>
</organism>
<evidence type="ECO:0000313" key="3">
    <source>
        <dbReference type="Proteomes" id="UP000254764"/>
    </source>
</evidence>
<feature type="transmembrane region" description="Helical" evidence="1">
    <location>
        <begin position="44"/>
        <end position="63"/>
    </location>
</feature>
<keyword evidence="1" id="KW-1133">Transmembrane helix</keyword>
<dbReference type="STRING" id="1336235.GCA_000518785_00599"/>
<sequence length="65" mass="7025">MTVAMADLLAGFAFFLILEGLVYALAPRFLVRMARLLPSIPPEQLRLSGLVAVTLGVGIVWLVRG</sequence>
<gene>
    <name evidence="2" type="ORF">RHIZ70_2093</name>
</gene>
<proteinExistence type="predicted"/>
<dbReference type="InterPro" id="IPR019201">
    <property type="entry name" value="DUF2065"/>
</dbReference>
<name>A0A376AF12_9HYPH</name>
<dbReference type="Proteomes" id="UP000254764">
    <property type="component" value="Unassembled WGS sequence"/>
</dbReference>
<evidence type="ECO:0000256" key="1">
    <source>
        <dbReference type="SAM" id="Phobius"/>
    </source>
</evidence>
<accession>A0A376AF12</accession>
<dbReference type="Pfam" id="PF09838">
    <property type="entry name" value="DUF2065"/>
    <property type="match status" value="1"/>
</dbReference>
<protein>
    <recommendedName>
        <fullName evidence="4">DUF2065 domain-containing protein</fullName>
    </recommendedName>
</protein>
<evidence type="ECO:0008006" key="4">
    <source>
        <dbReference type="Google" id="ProtNLM"/>
    </source>
</evidence>
<keyword evidence="1" id="KW-0812">Transmembrane</keyword>